<dbReference type="EMBL" id="MT630736">
    <property type="protein sequence ID" value="QNO42424.1"/>
    <property type="molecule type" value="Genomic_DNA"/>
</dbReference>
<comment type="similarity">
    <text evidence="1">Belongs to the UPF0175 family.</text>
</comment>
<dbReference type="Pfam" id="PF03683">
    <property type="entry name" value="UPF0175"/>
    <property type="match status" value="1"/>
</dbReference>
<dbReference type="AlphaFoldDB" id="A0A7G9Y340"/>
<organism evidence="2">
    <name type="scientific">Candidatus Methanogaster sp. ANME-2c ERB4</name>
    <dbReference type="NCBI Taxonomy" id="2759911"/>
    <lineage>
        <taxon>Archaea</taxon>
        <taxon>Methanobacteriati</taxon>
        <taxon>Methanobacteriota</taxon>
        <taxon>Stenosarchaea group</taxon>
        <taxon>Methanomicrobia</taxon>
        <taxon>Methanosarcinales</taxon>
        <taxon>ANME-2 cluster</taxon>
        <taxon>Candidatus Methanogasteraceae</taxon>
        <taxon>Candidatus Methanogaster</taxon>
    </lineage>
</organism>
<gene>
    <name evidence="2" type="ORF">ODADPOMJ_00017</name>
</gene>
<dbReference type="PANTHER" id="PTHR37525">
    <property type="entry name" value="UPF0175 PROTEIN SSL1255"/>
    <property type="match status" value="1"/>
</dbReference>
<accession>A0A7G9Y340</accession>
<protein>
    <submittedName>
        <fullName evidence="2">Uncharacterized protein</fullName>
    </submittedName>
</protein>
<reference evidence="2" key="1">
    <citation type="submission" date="2020-06" db="EMBL/GenBank/DDBJ databases">
        <title>Unique genomic features of the anaerobic methanotrophic archaea.</title>
        <authorList>
            <person name="Chadwick G.L."/>
            <person name="Skennerton C.T."/>
            <person name="Laso-Perez R."/>
            <person name="Leu A.O."/>
            <person name="Speth D.R."/>
            <person name="Yu H."/>
            <person name="Morgan-Lang C."/>
            <person name="Hatzenpichler R."/>
            <person name="Goudeau D."/>
            <person name="Malmstrom R."/>
            <person name="Brazelton W.J."/>
            <person name="Woyke T."/>
            <person name="Hallam S.J."/>
            <person name="Tyson G.W."/>
            <person name="Wegener G."/>
            <person name="Boetius A."/>
            <person name="Orphan V."/>
        </authorList>
    </citation>
    <scope>NUCLEOTIDE SEQUENCE</scope>
</reference>
<dbReference type="InterPro" id="IPR052264">
    <property type="entry name" value="UPF0175_domain"/>
</dbReference>
<name>A0A7G9Y340_9EURY</name>
<sequence>METVLSKLDEILVRIGKYPSKEELIEDALHTLIRAKPDLKRDLAIELYAKKEVSLSRAAEICGLNIEDFKALLKERGIKIMVPNIPVEEIDKEVEKILEAV</sequence>
<dbReference type="InterPro" id="IPR005368">
    <property type="entry name" value="UPF0175"/>
</dbReference>
<proteinExistence type="inferred from homology"/>
<dbReference type="PANTHER" id="PTHR37525:SF1">
    <property type="entry name" value="UPF0175 PROTEIN SSL1255"/>
    <property type="match status" value="1"/>
</dbReference>
<evidence type="ECO:0000256" key="1">
    <source>
        <dbReference type="ARBA" id="ARBA00005651"/>
    </source>
</evidence>
<evidence type="ECO:0000313" key="2">
    <source>
        <dbReference type="EMBL" id="QNO42424.1"/>
    </source>
</evidence>